<dbReference type="EMBL" id="FPBF01000002">
    <property type="protein sequence ID" value="SFT71073.1"/>
    <property type="molecule type" value="Genomic_DNA"/>
</dbReference>
<dbReference type="RefSeq" id="WP_091692282.1">
    <property type="nucleotide sequence ID" value="NZ_FPBF01000002.1"/>
</dbReference>
<dbReference type="AlphaFoldDB" id="A0A1I7A806"/>
<reference evidence="2" key="1">
    <citation type="submission" date="2016-10" db="EMBL/GenBank/DDBJ databases">
        <authorList>
            <person name="Varghese N."/>
            <person name="Submissions S."/>
        </authorList>
    </citation>
    <scope>NUCLEOTIDE SEQUENCE [LARGE SCALE GENOMIC DNA]</scope>
    <source>
        <strain evidence="2">DSM 23445</strain>
    </source>
</reference>
<accession>A0A1I7A806</accession>
<gene>
    <name evidence="1" type="ORF">SAMN04489724_1745</name>
</gene>
<organism evidence="1 2">
    <name type="scientific">Algoriphagus locisalis</name>
    <dbReference type="NCBI Taxonomy" id="305507"/>
    <lineage>
        <taxon>Bacteria</taxon>
        <taxon>Pseudomonadati</taxon>
        <taxon>Bacteroidota</taxon>
        <taxon>Cytophagia</taxon>
        <taxon>Cytophagales</taxon>
        <taxon>Cyclobacteriaceae</taxon>
        <taxon>Algoriphagus</taxon>
    </lineage>
</organism>
<dbReference type="STRING" id="305507.SAMN04489724_1745"/>
<name>A0A1I7A806_9BACT</name>
<evidence type="ECO:0000313" key="1">
    <source>
        <dbReference type="EMBL" id="SFT71073.1"/>
    </source>
</evidence>
<protein>
    <submittedName>
        <fullName evidence="1">Uncharacterized protein</fullName>
    </submittedName>
</protein>
<sequence length="550" mass="64363">MSRLAPKATVILEYSSFFNEDPTSRISFLEGLSKDAILFELAYLNYLLKPKNQTQFDHSFETQIKILRYLLKSDLHFKSCFRVLTTHFVGLAIPAIFHRGTFLFAMEEVTQSQEILPIDDFEFENADQWENLFKYILAVNSELIKIGDSSEETLKNPSFENLNPALLPINELSIESNPVFTIYRGFLLIEYFSKVEKYSKKLIQYFKNNYGCLPNEFLQRVQRVLMHESYEDKKFGFCYPSKEIDSFLEALSERTKNKDLYKFIGIRKSPLIKVNDNDYLLSDSVFLVEKCYSQFINDFWFDCLKEGCKDRSEQDKAIEELGGHFGRFFEQYCCGILSRIFKEYRHSIFLTLNQLITPDSKGGSEFSDFYFRYNNKIIVGQIKGGSVNDNSKYGGDIEDLYKLGRDEFFDRFGVDQVYNSVSNLLEKAPLFDKGFPVGKQIHVFPLLVVNEKVFQTALFADVFSDRFEELTKGLINKKVCVKRMLLTHVSDWENSEAYLTESPKRIWGMFDNHFRDKKFVPAFSNTINKLIPSHRRIPYGFAERFLKFLR</sequence>
<evidence type="ECO:0000313" key="2">
    <source>
        <dbReference type="Proteomes" id="UP000199673"/>
    </source>
</evidence>
<keyword evidence="2" id="KW-1185">Reference proteome</keyword>
<dbReference type="Proteomes" id="UP000199673">
    <property type="component" value="Unassembled WGS sequence"/>
</dbReference>
<proteinExistence type="predicted"/>
<dbReference type="OrthoDB" id="1275259at2"/>